<dbReference type="Proteomes" id="UP000485621">
    <property type="component" value="Unassembled WGS sequence"/>
</dbReference>
<comment type="caution">
    <text evidence="1">The sequence shown here is derived from an EMBL/GenBank/DDBJ whole genome shotgun (WGS) entry which is preliminary data.</text>
</comment>
<dbReference type="EMBL" id="MWDB01000010">
    <property type="protein sequence ID" value="OQB41828.1"/>
    <property type="molecule type" value="Genomic_DNA"/>
</dbReference>
<sequence>MDPSTKRPIRIQAPFVETSEIELVVNTLKDKYMR</sequence>
<dbReference type="AlphaFoldDB" id="A0A1V5ZP27"/>
<reference evidence="1" key="1">
    <citation type="submission" date="2017-02" db="EMBL/GenBank/DDBJ databases">
        <title>Delving into the versatile metabolic prowess of the omnipresent phylum Bacteroidetes.</title>
        <authorList>
            <person name="Nobu M.K."/>
            <person name="Mei R."/>
            <person name="Narihiro T."/>
            <person name="Kuroda K."/>
            <person name="Liu W.-T."/>
        </authorList>
    </citation>
    <scope>NUCLEOTIDE SEQUENCE</scope>
    <source>
        <strain evidence="1">ADurb.Bin160</strain>
    </source>
</reference>
<name>A0A1V5ZP27_9BACT</name>
<evidence type="ECO:0000313" key="1">
    <source>
        <dbReference type="EMBL" id="OQB41828.1"/>
    </source>
</evidence>
<gene>
    <name evidence="1" type="ORF">BWY04_00622</name>
</gene>
<organism evidence="1">
    <name type="scientific">candidate division CPR1 bacterium ADurb.Bin160</name>
    <dbReference type="NCBI Taxonomy" id="1852826"/>
    <lineage>
        <taxon>Bacteria</taxon>
        <taxon>candidate division CPR1</taxon>
    </lineage>
</organism>
<accession>A0A1V5ZP27</accession>
<proteinExistence type="predicted"/>
<protein>
    <submittedName>
        <fullName evidence="1">Uncharacterized protein</fullName>
    </submittedName>
</protein>